<organism evidence="2 3">
    <name type="scientific">Pandoravirus inopinatum</name>
    <dbReference type="NCBI Taxonomy" id="1605721"/>
    <lineage>
        <taxon>Viruses</taxon>
        <taxon>Pandoravirus</taxon>
    </lineage>
</organism>
<feature type="region of interest" description="Disordered" evidence="1">
    <location>
        <begin position="254"/>
        <end position="279"/>
    </location>
</feature>
<dbReference type="RefSeq" id="YP_009120338.1">
    <property type="nucleotide sequence ID" value="NC_026440.1"/>
</dbReference>
<sequence length="401" mass="42009">MSFNANTALASNNNAATNADAFVAALLQQQQPPRAGRAQQALFPQAGAATNGLAGSGVVQARQTAGRGRGASQLQQRQPLQLQQQATFGAQQNGALGGSLGLAQQQQPTAAGRSRSTASRSRATTQQQTQRVGAPAIPLAQRFAAEGGLSAQGTDQQQALATLFGTAPANGAVSQQQRQQTAPRRTRAPAAANNALLNNQQQQLQQSAPRRARSTSVAASANAFGDNNNAFGATTNNAAAGFGLGAAPFGNQFQTQNQQQQAAPRRARSAGANNNSALGSNALNQFATRNNNIDGGADNRVASDKNRYILVDARGNRLGSEYKSKTAYGAASKAARNHSDIYLWDRNHPASEGGRVYSYAGRMKPITNPSAHTQKYGITMEPEVKSRGFVDLDRNGEVIQS</sequence>
<accession>A0A0B5IYZ9</accession>
<feature type="compositionally biased region" description="Low complexity" evidence="1">
    <location>
        <begin position="102"/>
        <end position="131"/>
    </location>
</feature>
<reference evidence="2 3" key="1">
    <citation type="journal article" date="2015" name="Parasitol. Res.">
        <title>Viruses in close associations with free-living amoebae.</title>
        <authorList>
            <person name="Scheid P."/>
        </authorList>
    </citation>
    <scope>NUCLEOTIDE SEQUENCE [LARGE SCALE GENOMIC DNA]</scope>
    <source>
        <strain evidence="2">KlaHel</strain>
    </source>
</reference>
<evidence type="ECO:0000256" key="1">
    <source>
        <dbReference type="SAM" id="MobiDB-lite"/>
    </source>
</evidence>
<proteinExistence type="predicted"/>
<evidence type="ECO:0000313" key="3">
    <source>
        <dbReference type="Proteomes" id="UP000202511"/>
    </source>
</evidence>
<dbReference type="GeneID" id="23463020"/>
<evidence type="ECO:0000313" key="2">
    <source>
        <dbReference type="EMBL" id="AJF98103.1"/>
    </source>
</evidence>
<feature type="region of interest" description="Disordered" evidence="1">
    <location>
        <begin position="102"/>
        <end position="135"/>
    </location>
</feature>
<dbReference type="EMBL" id="KP136319">
    <property type="protein sequence ID" value="AJF98103.1"/>
    <property type="molecule type" value="Genomic_DNA"/>
</dbReference>
<dbReference type="KEGG" id="vg:23463020"/>
<protein>
    <submittedName>
        <fullName evidence="2">Uncharacterized protein</fullName>
    </submittedName>
</protein>
<name>A0A0B5IYZ9_9VIRU</name>
<dbReference type="Proteomes" id="UP000202511">
    <property type="component" value="Segment"/>
</dbReference>